<evidence type="ECO:0000313" key="3">
    <source>
        <dbReference type="Proteomes" id="UP001596516"/>
    </source>
</evidence>
<evidence type="ECO:0000259" key="1">
    <source>
        <dbReference type="Pfam" id="PF03372"/>
    </source>
</evidence>
<dbReference type="Pfam" id="PF03372">
    <property type="entry name" value="Exo_endo_phos"/>
    <property type="match status" value="1"/>
</dbReference>
<dbReference type="RefSeq" id="WP_377401739.1">
    <property type="nucleotide sequence ID" value="NZ_JBHTFQ010000003.1"/>
</dbReference>
<dbReference type="InterPro" id="IPR005135">
    <property type="entry name" value="Endo/exonuclease/phosphatase"/>
</dbReference>
<evidence type="ECO:0000313" key="2">
    <source>
        <dbReference type="EMBL" id="MFC7704115.1"/>
    </source>
</evidence>
<feature type="domain" description="Endonuclease/exonuclease/phosphatase" evidence="1">
    <location>
        <begin position="20"/>
        <end position="238"/>
    </location>
</feature>
<reference evidence="3" key="1">
    <citation type="journal article" date="2019" name="Int. J. Syst. Evol. Microbiol.">
        <title>The Global Catalogue of Microorganisms (GCM) 10K type strain sequencing project: providing services to taxonomists for standard genome sequencing and annotation.</title>
        <authorList>
            <consortium name="The Broad Institute Genomics Platform"/>
            <consortium name="The Broad Institute Genome Sequencing Center for Infectious Disease"/>
            <person name="Wu L."/>
            <person name="Ma J."/>
        </authorList>
    </citation>
    <scope>NUCLEOTIDE SEQUENCE [LARGE SCALE GENOMIC DNA]</scope>
    <source>
        <strain evidence="3">CGMCC 1.12750</strain>
    </source>
</reference>
<dbReference type="InterPro" id="IPR036691">
    <property type="entry name" value="Endo/exonu/phosph_ase_sf"/>
</dbReference>
<dbReference type="GO" id="GO:0004519">
    <property type="term" value="F:endonuclease activity"/>
    <property type="evidence" value="ECO:0007669"/>
    <property type="project" value="UniProtKB-KW"/>
</dbReference>
<dbReference type="PANTHER" id="PTHR14859:SF15">
    <property type="entry name" value="ENDONUCLEASE_EXONUCLEASE_PHOSPHATASE DOMAIN-CONTAINING PROTEIN"/>
    <property type="match status" value="1"/>
</dbReference>
<proteinExistence type="predicted"/>
<dbReference type="Proteomes" id="UP001596516">
    <property type="component" value="Unassembled WGS sequence"/>
</dbReference>
<sequence length="249" mass="27349">MNKPAQDIDPHVFDRDLLVASYNVHKGVGLDMRRDPARIARVIGEIAPNVIALQEADRRFGDRAGVLDLDALKDLAGLTPVELPSRKGHRAHGWHGNVVLLRDAEVDEVRPIDLPGLEPRGAVMVDLRIGGKPLRVVAAHLGLLKGSRLLQTRALVEAQAGAEDRPTILLGDLNEWRRGPDCSLAPLRDHYGAEGAMVASFPARRPVFPLDRIFGCSRAEIRDLTPHDSPLSRIASDHLPIKARLRLRA</sequence>
<dbReference type="InterPro" id="IPR051916">
    <property type="entry name" value="GPI-anchor_lipid_remodeler"/>
</dbReference>
<name>A0ABW2ULG0_9RHOB</name>
<dbReference type="PANTHER" id="PTHR14859">
    <property type="entry name" value="CALCOFLUOR WHITE HYPERSENSITIVE PROTEIN PRECURSOR"/>
    <property type="match status" value="1"/>
</dbReference>
<keyword evidence="2" id="KW-0378">Hydrolase</keyword>
<keyword evidence="3" id="KW-1185">Reference proteome</keyword>
<dbReference type="SUPFAM" id="SSF56219">
    <property type="entry name" value="DNase I-like"/>
    <property type="match status" value="1"/>
</dbReference>
<organism evidence="2 3">
    <name type="scientific">Plastorhodobacter daqingensis</name>
    <dbReference type="NCBI Taxonomy" id="1387281"/>
    <lineage>
        <taxon>Bacteria</taxon>
        <taxon>Pseudomonadati</taxon>
        <taxon>Pseudomonadota</taxon>
        <taxon>Alphaproteobacteria</taxon>
        <taxon>Rhodobacterales</taxon>
        <taxon>Paracoccaceae</taxon>
        <taxon>Plastorhodobacter</taxon>
    </lineage>
</organism>
<dbReference type="EMBL" id="JBHTFQ010000003">
    <property type="protein sequence ID" value="MFC7704115.1"/>
    <property type="molecule type" value="Genomic_DNA"/>
</dbReference>
<comment type="caution">
    <text evidence="2">The sequence shown here is derived from an EMBL/GenBank/DDBJ whole genome shotgun (WGS) entry which is preliminary data.</text>
</comment>
<dbReference type="Gene3D" id="3.60.10.10">
    <property type="entry name" value="Endonuclease/exonuclease/phosphatase"/>
    <property type="match status" value="1"/>
</dbReference>
<gene>
    <name evidence="2" type="ORF">ACFQXB_07910</name>
</gene>
<accession>A0ABW2ULG0</accession>
<protein>
    <submittedName>
        <fullName evidence="2">Endonuclease/exonuclease/phosphatase family protein</fullName>
    </submittedName>
</protein>
<keyword evidence="2" id="KW-0255">Endonuclease</keyword>
<keyword evidence="2" id="KW-0540">Nuclease</keyword>